<comment type="caution">
    <text evidence="2">The sequence shown here is derived from an EMBL/GenBank/DDBJ whole genome shotgun (WGS) entry which is preliminary data.</text>
</comment>
<feature type="region of interest" description="Disordered" evidence="1">
    <location>
        <begin position="956"/>
        <end position="981"/>
    </location>
</feature>
<reference evidence="2 3" key="1">
    <citation type="submission" date="2021-03" db="EMBL/GenBank/DDBJ databases">
        <title>Actinoplanes flavus sp. nov., a novel actinomycete isolated from Coconut Palm rhizosphere soil.</title>
        <authorList>
            <person name="Luo X."/>
        </authorList>
    </citation>
    <scope>NUCLEOTIDE SEQUENCE [LARGE SCALE GENOMIC DNA]</scope>
    <source>
        <strain evidence="2 3">NEAU-H7</strain>
    </source>
</reference>
<keyword evidence="3" id="KW-1185">Reference proteome</keyword>
<dbReference type="InterPro" id="IPR016024">
    <property type="entry name" value="ARM-type_fold"/>
</dbReference>
<organism evidence="2 3">
    <name type="scientific">Actinoplanes flavus</name>
    <dbReference type="NCBI Taxonomy" id="2820290"/>
    <lineage>
        <taxon>Bacteria</taxon>
        <taxon>Bacillati</taxon>
        <taxon>Actinomycetota</taxon>
        <taxon>Actinomycetes</taxon>
        <taxon>Micromonosporales</taxon>
        <taxon>Micromonosporaceae</taxon>
        <taxon>Actinoplanes</taxon>
    </lineage>
</organism>
<evidence type="ECO:0008006" key="4">
    <source>
        <dbReference type="Google" id="ProtNLM"/>
    </source>
</evidence>
<protein>
    <recommendedName>
        <fullName evidence="4">HEAT repeat-containing protein</fullName>
    </recommendedName>
</protein>
<evidence type="ECO:0000313" key="2">
    <source>
        <dbReference type="EMBL" id="MBO3743772.1"/>
    </source>
</evidence>
<dbReference type="SUPFAM" id="SSF48371">
    <property type="entry name" value="ARM repeat"/>
    <property type="match status" value="1"/>
</dbReference>
<dbReference type="RefSeq" id="WP_208473012.1">
    <property type="nucleotide sequence ID" value="NZ_JAGFNS010000045.1"/>
</dbReference>
<sequence>MIEATRELLAVLEPLPYRKRLRHVAAWAKIAPDRAAVCADLRSGGRYERHLALIAAMSSRDVAAIAEFAGDPVPALRAVALDAALRAGALAGRIADLTAVDRRRLYRRVRRLRRPDLADRLIRDVLTHHGPREAAAVLPACGPDTVRELLPTLEHLVNMAALARRHPVPVQERFRERLAAAEPAHRTWIWYEAAQPILDGDPRVALDLLERYGPEDSLPSARHAYARLALIDPERVTALLSAPGRRAWLLRTPLRPSLLRRLAALPDERLARFARLIRDRSLPDLLAALPPGRRGAVYDAALADVDTGKRVPTVREMEVLPAAIRIREARRILALPVIRDDEAQVLTWSSFLDFPAASTALESAIRAGDANVRARGYALLVAAALRTRDPRTVAEVTARLRWLRNEHDPVRTAALTAFAGAARLLGPAAVDDLSAIAAGAIEARDASPAGISALGRLAAGVLHHHFDEPELVEWAVATIERTSTVWPVPSLHRLDLLRHGQEVMVFARLRPFVAAASARGSHRPLFALTAALGDRAHDLQDLQYMLRTAIADTHEAAEHWLDDRRTRAERVGEVLAIDPETARLPIVWETVCANRTDLLDTVLDAMKPAWVPDGVPYPERWLPRQQQRFVDLMERVVDTPGVPARERARALRAAAPVPEVGRELVRRHLDSPDVVLAEAALGALIWTDRPDLALPDLLAHAGGERARVALYAAARAVGHIPPSRLPGLLNTVLTGPAKVTSRKEAVRLLGRYGPPGAMGTLLEAYRLDGQHRDVRAAIVSTARRHLDVEESWTIIEAAAGGSREEHEAVLAAVPARVPVEHRPRYAALIVAACHASDREIRRAAYRELPRWAPWSGDLTEMLVDRITDLDEPLDGDEAARLMAHAGAGWLDGAFDRLAALDAAEGEPGRVAAGQAAVGGFDRVTAGDALGGLGPVTAGDTAGGGFGRGAVGDAAGGGSGRGAVGDAAGGGSGRGAAGDVAGGGSGRVAARDAAGGGFDRVVVGKAAGSEATRPDRPARRRIELIVRGAARRSSGVGRAELIPEIRRLAGRPGYLRLALATLVELGRLDNLDEIADRCAGRPVVAVDVAQRVGARLRQLPELIDADVLAPLISGLTARGDLPGGLLALSLARIGATFGWGRPWRDLLLALRAHPDPEVSDSAYEIDMG</sequence>
<accession>A0ABS3UYX6</accession>
<dbReference type="EMBL" id="JAGFNS010000045">
    <property type="protein sequence ID" value="MBO3743772.1"/>
    <property type="molecule type" value="Genomic_DNA"/>
</dbReference>
<proteinExistence type="predicted"/>
<name>A0ABS3UYX6_9ACTN</name>
<gene>
    <name evidence="2" type="ORF">J5X75_40370</name>
</gene>
<evidence type="ECO:0000256" key="1">
    <source>
        <dbReference type="SAM" id="MobiDB-lite"/>
    </source>
</evidence>
<evidence type="ECO:0000313" key="3">
    <source>
        <dbReference type="Proteomes" id="UP000679690"/>
    </source>
</evidence>
<dbReference type="Proteomes" id="UP000679690">
    <property type="component" value="Unassembled WGS sequence"/>
</dbReference>